<protein>
    <submittedName>
        <fullName evidence="2">SET domain-containing protein-like protein</fullName>
    </submittedName>
</protein>
<comment type="caution">
    <text evidence="2">The sequence shown here is derived from an EMBL/GenBank/DDBJ whole genome shotgun (WGS) entry which is preliminary data.</text>
</comment>
<dbReference type="Proteomes" id="UP001055219">
    <property type="component" value="Unassembled WGS sequence"/>
</dbReference>
<reference evidence="2" key="1">
    <citation type="journal article" date="2021" name="J Fungi (Basel)">
        <title>Genomic and Metabolomic Analyses of the Marine Fungus Emericellopsis cladophorae: Insights into Saltwater Adaptability Mechanisms and Its Biosynthetic Potential.</title>
        <authorList>
            <person name="Goncalves M.F.M."/>
            <person name="Hilario S."/>
            <person name="Van de Peer Y."/>
            <person name="Esteves A.C."/>
            <person name="Alves A."/>
        </authorList>
    </citation>
    <scope>NUCLEOTIDE SEQUENCE</scope>
    <source>
        <strain evidence="2">MUM 19.33</strain>
    </source>
</reference>
<dbReference type="Pfam" id="PF00856">
    <property type="entry name" value="SET"/>
    <property type="match status" value="1"/>
</dbReference>
<feature type="domain" description="SET" evidence="1">
    <location>
        <begin position="5"/>
        <end position="101"/>
    </location>
</feature>
<dbReference type="GeneID" id="75826734"/>
<sequence length="293" mass="33382">MRDKSTISIAQFNSLSTSGQDQVLSLANICKHGHPVVGIIWTNSIPLTLNGNEAGLFPLASRINHSCVPNTVHSWDEERGELRTHVIRDIQDGEEITSYYPSSVAEYALRQGHFWKFHGFRCACTLCLLPLAEREASDNRIRRIIVLEQSLDLAWQHRRHCTPKGAQLKLVGTLLDLYREEGIADWRPMQALIRGSTLATEMHSDRRATILAERAYKMSIDLRGHDHSQTKQMGGRVIRMKQCLDEWGGYGAVERRPAEMTDGNVDNWLYHRSGPDVDLWGCTEEQRTMQYGR</sequence>
<dbReference type="CDD" id="cd20071">
    <property type="entry name" value="SET_SMYD"/>
    <property type="match status" value="1"/>
</dbReference>
<evidence type="ECO:0000313" key="3">
    <source>
        <dbReference type="Proteomes" id="UP001055219"/>
    </source>
</evidence>
<dbReference type="AlphaFoldDB" id="A0A9P9XYM5"/>
<keyword evidence="3" id="KW-1185">Reference proteome</keyword>
<proteinExistence type="predicted"/>
<reference evidence="2" key="2">
    <citation type="submission" date="2022-07" db="EMBL/GenBank/DDBJ databases">
        <authorList>
            <person name="Goncalves M.F.M."/>
            <person name="Hilario S."/>
            <person name="Van De Peer Y."/>
            <person name="Esteves A.C."/>
            <person name="Alves A."/>
        </authorList>
    </citation>
    <scope>NUCLEOTIDE SEQUENCE</scope>
    <source>
        <strain evidence="2">MUM 19.33</strain>
    </source>
</reference>
<dbReference type="OrthoDB" id="265717at2759"/>
<dbReference type="InterPro" id="IPR046341">
    <property type="entry name" value="SET_dom_sf"/>
</dbReference>
<gene>
    <name evidence="2" type="ORF">J7T54_000213</name>
</gene>
<evidence type="ECO:0000259" key="1">
    <source>
        <dbReference type="PROSITE" id="PS50280"/>
    </source>
</evidence>
<dbReference type="PANTHER" id="PTHR47332">
    <property type="entry name" value="SET DOMAIN-CONTAINING PROTEIN 5"/>
    <property type="match status" value="1"/>
</dbReference>
<evidence type="ECO:0000313" key="2">
    <source>
        <dbReference type="EMBL" id="KAI6779913.1"/>
    </source>
</evidence>
<dbReference type="PANTHER" id="PTHR47332:SF2">
    <property type="entry name" value="SET-6"/>
    <property type="match status" value="1"/>
</dbReference>
<dbReference type="InterPro" id="IPR001214">
    <property type="entry name" value="SET_dom"/>
</dbReference>
<dbReference type="RefSeq" id="XP_051360769.1">
    <property type="nucleotide sequence ID" value="XM_051508013.1"/>
</dbReference>
<dbReference type="SUPFAM" id="SSF82199">
    <property type="entry name" value="SET domain"/>
    <property type="match status" value="1"/>
</dbReference>
<organism evidence="2 3">
    <name type="scientific">Emericellopsis cladophorae</name>
    <dbReference type="NCBI Taxonomy" id="2686198"/>
    <lineage>
        <taxon>Eukaryota</taxon>
        <taxon>Fungi</taxon>
        <taxon>Dikarya</taxon>
        <taxon>Ascomycota</taxon>
        <taxon>Pezizomycotina</taxon>
        <taxon>Sordariomycetes</taxon>
        <taxon>Hypocreomycetidae</taxon>
        <taxon>Hypocreales</taxon>
        <taxon>Bionectriaceae</taxon>
        <taxon>Emericellopsis</taxon>
    </lineage>
</organism>
<dbReference type="InterPro" id="IPR053185">
    <property type="entry name" value="SET_domain_protein"/>
</dbReference>
<dbReference type="Gene3D" id="2.170.270.10">
    <property type="entry name" value="SET domain"/>
    <property type="match status" value="1"/>
</dbReference>
<dbReference type="PROSITE" id="PS50280">
    <property type="entry name" value="SET"/>
    <property type="match status" value="1"/>
</dbReference>
<name>A0A9P9XYM5_9HYPO</name>
<dbReference type="EMBL" id="JAGIXG020000039">
    <property type="protein sequence ID" value="KAI6779913.1"/>
    <property type="molecule type" value="Genomic_DNA"/>
</dbReference>
<accession>A0A9P9XYM5</accession>